<evidence type="ECO:0000256" key="1">
    <source>
        <dbReference type="SAM" id="MobiDB-lite"/>
    </source>
</evidence>
<keyword evidence="3" id="KW-1185">Reference proteome</keyword>
<dbReference type="Proteomes" id="UP000770661">
    <property type="component" value="Unassembled WGS sequence"/>
</dbReference>
<feature type="compositionally biased region" description="Low complexity" evidence="1">
    <location>
        <begin position="183"/>
        <end position="199"/>
    </location>
</feature>
<comment type="caution">
    <text evidence="2">The sequence shown here is derived from an EMBL/GenBank/DDBJ whole genome shotgun (WGS) entry which is preliminary data.</text>
</comment>
<proteinExistence type="predicted"/>
<evidence type="ECO:0000313" key="3">
    <source>
        <dbReference type="Proteomes" id="UP000770661"/>
    </source>
</evidence>
<feature type="compositionally biased region" description="Basic and acidic residues" evidence="1">
    <location>
        <begin position="156"/>
        <end position="179"/>
    </location>
</feature>
<gene>
    <name evidence="2" type="ORF">GWK47_019201</name>
</gene>
<protein>
    <submittedName>
        <fullName evidence="2">Uncharacterized protein</fullName>
    </submittedName>
</protein>
<dbReference type="AlphaFoldDB" id="A0A8J5BXG3"/>
<evidence type="ECO:0000313" key="2">
    <source>
        <dbReference type="EMBL" id="KAG0712098.1"/>
    </source>
</evidence>
<name>A0A8J5BXG3_CHIOP</name>
<dbReference type="EMBL" id="JACEEZ010022714">
    <property type="protein sequence ID" value="KAG0712098.1"/>
    <property type="molecule type" value="Genomic_DNA"/>
</dbReference>
<organism evidence="2 3">
    <name type="scientific">Chionoecetes opilio</name>
    <name type="common">Atlantic snow crab</name>
    <name type="synonym">Cancer opilio</name>
    <dbReference type="NCBI Taxonomy" id="41210"/>
    <lineage>
        <taxon>Eukaryota</taxon>
        <taxon>Metazoa</taxon>
        <taxon>Ecdysozoa</taxon>
        <taxon>Arthropoda</taxon>
        <taxon>Crustacea</taxon>
        <taxon>Multicrustacea</taxon>
        <taxon>Malacostraca</taxon>
        <taxon>Eumalacostraca</taxon>
        <taxon>Eucarida</taxon>
        <taxon>Decapoda</taxon>
        <taxon>Pleocyemata</taxon>
        <taxon>Brachyura</taxon>
        <taxon>Eubrachyura</taxon>
        <taxon>Majoidea</taxon>
        <taxon>Majidae</taxon>
        <taxon>Chionoecetes</taxon>
    </lineage>
</organism>
<feature type="region of interest" description="Disordered" evidence="1">
    <location>
        <begin position="149"/>
        <end position="222"/>
    </location>
</feature>
<reference evidence="2" key="1">
    <citation type="submission" date="2020-07" db="EMBL/GenBank/DDBJ databases">
        <title>The High-quality genome of the commercially important snow crab, Chionoecetes opilio.</title>
        <authorList>
            <person name="Jeong J.-H."/>
            <person name="Ryu S."/>
        </authorList>
    </citation>
    <scope>NUCLEOTIDE SEQUENCE</scope>
    <source>
        <strain evidence="2">MADBK_172401_WGS</strain>
        <tissue evidence="2">Digestive gland</tissue>
    </source>
</reference>
<accession>A0A8J5BXG3</accession>
<sequence length="324" mass="36432">MMTSTRERAWWLIGHPECEITRARLPSKGQVLRKFYFHHGIEKKTKPVAAKEVIEAVLLIWGRAGIPTSALRTAKEKLLSLVAKYESLQKHRKRASETARMKEEMFMGDLEDLFDVASSDALDRMTVEEDKAFLRSQWEDRATSSMAGLDCATVEAQERKKEGERAEERRKERSKKEQEAMISVVLSDRLTSSSSSAAGETDDSDVDFTGPSHPKRNKVEGAKSTALLSADITSTLDRFKVSDRVAMGTMGAFATASGQDLGSLSLSRSTIRRHRIRNREAIAKSETINIPEWIPVLVHWDGKLLPDLSGKDQVFQDFHPLTWV</sequence>